<organism evidence="2 3">
    <name type="scientific">Actinoplanes digitatis</name>
    <dbReference type="NCBI Taxonomy" id="1868"/>
    <lineage>
        <taxon>Bacteria</taxon>
        <taxon>Bacillati</taxon>
        <taxon>Actinomycetota</taxon>
        <taxon>Actinomycetes</taxon>
        <taxon>Micromonosporales</taxon>
        <taxon>Micromonosporaceae</taxon>
        <taxon>Actinoplanes</taxon>
    </lineage>
</organism>
<dbReference type="AlphaFoldDB" id="A0A7W7HTE5"/>
<protein>
    <recommendedName>
        <fullName evidence="4">DUF998 domain-containing protein</fullName>
    </recommendedName>
</protein>
<keyword evidence="1" id="KW-1133">Transmembrane helix</keyword>
<dbReference type="EMBL" id="JACHNH010000001">
    <property type="protein sequence ID" value="MBB4760405.1"/>
    <property type="molecule type" value="Genomic_DNA"/>
</dbReference>
<dbReference type="InterPro" id="IPR009339">
    <property type="entry name" value="DUF998"/>
</dbReference>
<reference evidence="2 3" key="1">
    <citation type="submission" date="2020-08" db="EMBL/GenBank/DDBJ databases">
        <title>Sequencing the genomes of 1000 actinobacteria strains.</title>
        <authorList>
            <person name="Klenk H.-P."/>
        </authorList>
    </citation>
    <scope>NUCLEOTIDE SEQUENCE [LARGE SCALE GENOMIC DNA]</scope>
    <source>
        <strain evidence="2 3">DSM 43149</strain>
    </source>
</reference>
<feature type="transmembrane region" description="Helical" evidence="1">
    <location>
        <begin position="131"/>
        <end position="156"/>
    </location>
</feature>
<comment type="caution">
    <text evidence="2">The sequence shown here is derived from an EMBL/GenBank/DDBJ whole genome shotgun (WGS) entry which is preliminary data.</text>
</comment>
<evidence type="ECO:0000313" key="2">
    <source>
        <dbReference type="EMBL" id="MBB4760405.1"/>
    </source>
</evidence>
<keyword evidence="3" id="KW-1185">Reference proteome</keyword>
<evidence type="ECO:0000256" key="1">
    <source>
        <dbReference type="SAM" id="Phobius"/>
    </source>
</evidence>
<dbReference type="RefSeq" id="WP_184990171.1">
    <property type="nucleotide sequence ID" value="NZ_BOMK01000038.1"/>
</dbReference>
<feature type="transmembrane region" description="Helical" evidence="1">
    <location>
        <begin position="197"/>
        <end position="216"/>
    </location>
</feature>
<feature type="transmembrane region" description="Helical" evidence="1">
    <location>
        <begin position="67"/>
        <end position="87"/>
    </location>
</feature>
<keyword evidence="1" id="KW-0812">Transmembrane</keyword>
<feature type="transmembrane region" description="Helical" evidence="1">
    <location>
        <begin position="94"/>
        <end position="111"/>
    </location>
</feature>
<dbReference type="PROSITE" id="PS51257">
    <property type="entry name" value="PROKAR_LIPOPROTEIN"/>
    <property type="match status" value="1"/>
</dbReference>
<proteinExistence type="predicted"/>
<accession>A0A7W7HTE5</accession>
<evidence type="ECO:0000313" key="3">
    <source>
        <dbReference type="Proteomes" id="UP000578112"/>
    </source>
</evidence>
<dbReference type="Proteomes" id="UP000578112">
    <property type="component" value="Unassembled WGS sequence"/>
</dbReference>
<evidence type="ECO:0008006" key="4">
    <source>
        <dbReference type="Google" id="ProtNLM"/>
    </source>
</evidence>
<sequence length="220" mass="21493">MPHRTVPAAWLESPAAERGQGGSAVAAVAGCASLVGVLIMLFALVAAPGSWLLGYISEAGTPGLPLAAPYRAGLVLLAAGAGLLGLALRRRSRLLAPLLGAAAFAATSGVVPCSSGCPLPPFEPTTAGDVVHAAATIVAAVLALGAMVTVALCRALRPAVRRLATAAAALIVPLGAALGAVMLLAGRGPASATLERLVVLVGVGWIVGTSLLTALAPDPA</sequence>
<gene>
    <name evidence="2" type="ORF">BJ971_000961</name>
</gene>
<name>A0A7W7HTE5_9ACTN</name>
<dbReference type="Pfam" id="PF06197">
    <property type="entry name" value="DUF998"/>
    <property type="match status" value="1"/>
</dbReference>
<feature type="transmembrane region" description="Helical" evidence="1">
    <location>
        <begin position="21"/>
        <end position="47"/>
    </location>
</feature>
<keyword evidence="1" id="KW-0472">Membrane</keyword>
<feature type="transmembrane region" description="Helical" evidence="1">
    <location>
        <begin position="163"/>
        <end position="185"/>
    </location>
</feature>